<protein>
    <submittedName>
        <fullName evidence="1">Uncharacterized protein</fullName>
    </submittedName>
</protein>
<evidence type="ECO:0000313" key="2">
    <source>
        <dbReference type="Proteomes" id="UP000001409"/>
    </source>
</evidence>
<organism evidence="1 2">
    <name type="scientific">Corynebacterium efficiens (strain DSM 44549 / YS-314 / AJ 12310 / JCM 11189 / NBRC 100395)</name>
    <dbReference type="NCBI Taxonomy" id="196164"/>
    <lineage>
        <taxon>Bacteria</taxon>
        <taxon>Bacillati</taxon>
        <taxon>Actinomycetota</taxon>
        <taxon>Actinomycetes</taxon>
        <taxon>Mycobacteriales</taxon>
        <taxon>Corynebacteriaceae</taxon>
        <taxon>Corynebacterium</taxon>
    </lineage>
</organism>
<proteinExistence type="predicted"/>
<geneLocation type="plasmid" evidence="1 2">
    <name>pCE3</name>
</geneLocation>
<dbReference type="KEGG" id="cef:CE3P039"/>
<keyword evidence="1" id="KW-0614">Plasmid</keyword>
<dbReference type="AlphaFoldDB" id="Q8FLE3"/>
<dbReference type="Proteomes" id="UP000001409">
    <property type="component" value="Plasmid pCE3"/>
</dbReference>
<dbReference type="HOGENOM" id="CLU_2715525_0_0_11"/>
<reference evidence="1 2" key="1">
    <citation type="submission" date="2002-05" db="EMBL/GenBank/DDBJ databases">
        <title>The entire sequence of plasmid maintained by Corynebacterium efficiens YS-314.</title>
        <authorList>
            <person name="Kawarabayasi Y."/>
            <person name="Yamazaki J."/>
            <person name="Hino Y."/>
            <person name="Kikuchi H."/>
        </authorList>
    </citation>
    <scope>NUCLEOTIDE SEQUENCE [LARGE SCALE GENOMIC DNA]</scope>
    <source>
        <strain evidence="2">DSM 44549 / YS-314 / AJ 12310 / JCM 11189 / NBRC 100395</strain>
        <plasmid evidence="2">Plasmid pCE3</plasmid>
    </source>
</reference>
<keyword evidence="2" id="KW-1185">Reference proteome</keyword>
<evidence type="ECO:0000313" key="1">
    <source>
        <dbReference type="EMBL" id="BAC19814.1"/>
    </source>
</evidence>
<accession>Q8FLE3</accession>
<name>Q8FLE3_COREF</name>
<accession>C8NKN0</accession>
<dbReference type="EMBL" id="AP005226">
    <property type="protein sequence ID" value="BAC19814.1"/>
    <property type="molecule type" value="Genomic_DNA"/>
</dbReference>
<sequence>MIKSSVSTKRGAGPISIQTIANNLGINCNILQAALKNTARARTDLTAEIPLLNYFGGSRGMVLGGTLTGQVS</sequence>